<dbReference type="OrthoDB" id="5567366at2"/>
<keyword evidence="2" id="KW-0808">Transferase</keyword>
<keyword evidence="3" id="KW-1185">Reference proteome</keyword>
<evidence type="ECO:0000259" key="1">
    <source>
        <dbReference type="Pfam" id="PF06094"/>
    </source>
</evidence>
<proteinExistence type="predicted"/>
<protein>
    <submittedName>
        <fullName evidence="2">Gamma-glutamylcyclotransferase</fullName>
    </submittedName>
</protein>
<evidence type="ECO:0000313" key="3">
    <source>
        <dbReference type="Proteomes" id="UP000314011"/>
    </source>
</evidence>
<dbReference type="GO" id="GO:0016740">
    <property type="term" value="F:transferase activity"/>
    <property type="evidence" value="ECO:0007669"/>
    <property type="project" value="UniProtKB-KW"/>
</dbReference>
<dbReference type="Pfam" id="PF06094">
    <property type="entry name" value="GGACT"/>
    <property type="match status" value="1"/>
</dbReference>
<dbReference type="InterPro" id="IPR013024">
    <property type="entry name" value="GGCT-like"/>
</dbReference>
<evidence type="ECO:0000313" key="2">
    <source>
        <dbReference type="EMBL" id="TNY33129.1"/>
    </source>
</evidence>
<organism evidence="2 3">
    <name type="scientific">Pelagovum pacificum</name>
    <dbReference type="NCBI Taxonomy" id="2588711"/>
    <lineage>
        <taxon>Bacteria</taxon>
        <taxon>Pseudomonadati</taxon>
        <taxon>Pseudomonadota</taxon>
        <taxon>Alphaproteobacteria</taxon>
        <taxon>Rhodobacterales</taxon>
        <taxon>Paracoccaceae</taxon>
        <taxon>Pelagovum</taxon>
    </lineage>
</organism>
<dbReference type="InterPro" id="IPR009288">
    <property type="entry name" value="AIG2-like_dom"/>
</dbReference>
<dbReference type="CDD" id="cd06661">
    <property type="entry name" value="GGCT_like"/>
    <property type="match status" value="1"/>
</dbReference>
<comment type="caution">
    <text evidence="2">The sequence shown here is derived from an EMBL/GenBank/DDBJ whole genome shotgun (WGS) entry which is preliminary data.</text>
</comment>
<name>A0A5C5GGI8_9RHOB</name>
<dbReference type="Proteomes" id="UP000314011">
    <property type="component" value="Unassembled WGS sequence"/>
</dbReference>
<feature type="domain" description="Gamma-glutamylcyclotransferase AIG2-like" evidence="1">
    <location>
        <begin position="7"/>
        <end position="103"/>
    </location>
</feature>
<dbReference type="AlphaFoldDB" id="A0A5C5GGI8"/>
<accession>A0A5C5GGI8</accession>
<sequence>MSTPRFFGYGSLVNLATHDYPNARIARLSGWRRVWRHSTLRPLAFLSVERHEDAEIEGVVADVPGADWEALDERERAYLRRDVTHEVTNDGERADTAVYEVAEGLLSPPDTAHPILLSYLETVILGYLELFGEDGVIRFCETTTGWHAPVMNDREMPIYPRFQQPTSEQRSYIDSLLRDLDCRLIAAEAVGS</sequence>
<dbReference type="SUPFAM" id="SSF110857">
    <property type="entry name" value="Gamma-glutamyl cyclotransferase-like"/>
    <property type="match status" value="1"/>
</dbReference>
<dbReference type="Gene3D" id="3.10.490.10">
    <property type="entry name" value="Gamma-glutamyl cyclotransferase-like"/>
    <property type="match status" value="1"/>
</dbReference>
<dbReference type="EMBL" id="VFFF01000001">
    <property type="protein sequence ID" value="TNY33129.1"/>
    <property type="molecule type" value="Genomic_DNA"/>
</dbReference>
<gene>
    <name evidence="2" type="ORF">FHY64_07575</name>
</gene>
<dbReference type="InterPro" id="IPR036568">
    <property type="entry name" value="GGCT-like_sf"/>
</dbReference>
<reference evidence="2 3" key="1">
    <citation type="submission" date="2019-06" db="EMBL/GenBank/DDBJ databases">
        <title>Genome of new Rhodobacteraceae sp. SM1903.</title>
        <authorList>
            <person name="Ren X."/>
        </authorList>
    </citation>
    <scope>NUCLEOTIDE SEQUENCE [LARGE SCALE GENOMIC DNA]</scope>
    <source>
        <strain evidence="2 3">SM1903</strain>
    </source>
</reference>
<dbReference type="RefSeq" id="WP_140193813.1">
    <property type="nucleotide sequence ID" value="NZ_CP065915.1"/>
</dbReference>